<dbReference type="SUPFAM" id="SSF52540">
    <property type="entry name" value="P-loop containing nucleoside triphosphate hydrolases"/>
    <property type="match status" value="1"/>
</dbReference>
<evidence type="ECO:0000256" key="2">
    <source>
        <dbReference type="ARBA" id="ARBA00022741"/>
    </source>
</evidence>
<evidence type="ECO:0000256" key="1">
    <source>
        <dbReference type="ARBA" id="ARBA00022679"/>
    </source>
</evidence>
<accession>A0A8B8DY77</accession>
<evidence type="ECO:0000256" key="3">
    <source>
        <dbReference type="ARBA" id="ARBA00022777"/>
    </source>
</evidence>
<dbReference type="Pfam" id="PF00406">
    <property type="entry name" value="ADK"/>
    <property type="match status" value="1"/>
</dbReference>
<keyword evidence="1" id="KW-0808">Transferase</keyword>
<protein>
    <submittedName>
        <fullName evidence="6">Adenylate kinase 7-like</fullName>
    </submittedName>
</protein>
<dbReference type="InterPro" id="IPR047499">
    <property type="entry name" value="DD_AK7"/>
</dbReference>
<name>A0A8B8DY77_CRAVI</name>
<dbReference type="SUPFAM" id="SSF51735">
    <property type="entry name" value="NAD(P)-binding Rossmann-fold domains"/>
    <property type="match status" value="1"/>
</dbReference>
<dbReference type="AlphaFoldDB" id="A0A8B8DY77"/>
<dbReference type="Gene3D" id="3.40.50.300">
    <property type="entry name" value="P-loop containing nucleotide triphosphate hydrolases"/>
    <property type="match status" value="1"/>
</dbReference>
<evidence type="ECO:0000256" key="4">
    <source>
        <dbReference type="SAM" id="Coils"/>
    </source>
</evidence>
<reference evidence="6" key="1">
    <citation type="submission" date="2025-08" db="UniProtKB">
        <authorList>
            <consortium name="RefSeq"/>
        </authorList>
    </citation>
    <scope>IDENTIFICATION</scope>
    <source>
        <tissue evidence="6">Whole sample</tissue>
    </source>
</reference>
<dbReference type="Gene3D" id="1.20.890.10">
    <property type="entry name" value="cAMP-dependent protein kinase regulatory subunit, dimerization-anchoring domain"/>
    <property type="match status" value="1"/>
</dbReference>
<dbReference type="OrthoDB" id="10262413at2759"/>
<dbReference type="GO" id="GO:0005524">
    <property type="term" value="F:ATP binding"/>
    <property type="evidence" value="ECO:0007669"/>
    <property type="project" value="InterPro"/>
</dbReference>
<dbReference type="KEGG" id="cvn:111130301"/>
<organism evidence="5 6">
    <name type="scientific">Crassostrea virginica</name>
    <name type="common">Eastern oyster</name>
    <dbReference type="NCBI Taxonomy" id="6565"/>
    <lineage>
        <taxon>Eukaryota</taxon>
        <taxon>Metazoa</taxon>
        <taxon>Spiralia</taxon>
        <taxon>Lophotrochozoa</taxon>
        <taxon>Mollusca</taxon>
        <taxon>Bivalvia</taxon>
        <taxon>Autobranchia</taxon>
        <taxon>Pteriomorphia</taxon>
        <taxon>Ostreida</taxon>
        <taxon>Ostreoidea</taxon>
        <taxon>Ostreidae</taxon>
        <taxon>Crassostrea</taxon>
    </lineage>
</organism>
<keyword evidence="3" id="KW-0418">Kinase</keyword>
<feature type="coiled-coil region" evidence="4">
    <location>
        <begin position="599"/>
        <end position="637"/>
    </location>
</feature>
<dbReference type="PANTHER" id="PTHR23359">
    <property type="entry name" value="NUCLEOTIDE KINASE"/>
    <property type="match status" value="1"/>
</dbReference>
<dbReference type="GO" id="GO:0019205">
    <property type="term" value="F:nucleobase-containing compound kinase activity"/>
    <property type="evidence" value="ECO:0007669"/>
    <property type="project" value="InterPro"/>
</dbReference>
<dbReference type="InterPro" id="IPR027417">
    <property type="entry name" value="P-loop_NTPase"/>
</dbReference>
<dbReference type="CDD" id="cd01428">
    <property type="entry name" value="ADK"/>
    <property type="match status" value="1"/>
</dbReference>
<evidence type="ECO:0000313" key="5">
    <source>
        <dbReference type="Proteomes" id="UP000694844"/>
    </source>
</evidence>
<keyword evidence="4" id="KW-0175">Coiled coil</keyword>
<dbReference type="RefSeq" id="XP_022332900.1">
    <property type="nucleotide sequence ID" value="XM_022477192.1"/>
</dbReference>
<sequence>MASQDEEKPKSKRIFINHVDQYQGKNIAKFISRCVVGASLEEPEEEEDARSTTSSIITSPKEGCYEVVGTVKDRDAPKPDFMKEVIKFDNKDQLYEHLVECDIIVYDITEDPDQIDEAVWAVSEIHSDLEKIEKPKMFILISTVMTWAKSKPLDPDDPEIPFTEDDYRRRKPHPNFKEHISAEKTVIKLGKTNKAKLVTYVVASGLTYGAEEHIFHYLFKSAWHNAPFLQCFGSGQNVVPTIHIKDLGAVIQNIADSRPKVRYLIAKDDTQTTLEEIVKAVSDKLGKGKVKTITKEEALLSKDIEQSDFDQLLVNLRMDAVFVKENMRIMWVSEAGMVENIDQIIKEYKDSRKLQPLRICILGPPASGKTTVCQKLCEFYKLHHIKIKDVIDEALEELQTLSRRADSEDQEDDDGKAQDAQELLNEIEQSKNQETGKIEDTHVIKFFRDKLHSKPCQNQGFILDGFPKTIEQANDLFATEEEDDAEESAATKFDKLIMPDYVFCLEATEEFLRNRVMNLPESVVHGTHNDEEGLMKRLELYRSLNNDEETVLNYFDEKEYHPEKIDVTKDDSPMMRDTVERIKKTIGEPRNYGPTPEELEEMRRQEEEALLRKEMEEKQEKERQEAEEAALRKQRQEEWTQRLNEVKREEFELLEAQSIPLRNYLMKHVMPTLTQGLIDCCKTRPEDPIDYIAEFLFQNNPQVD</sequence>
<dbReference type="InterPro" id="IPR007858">
    <property type="entry name" value="Dpy-30_motif"/>
</dbReference>
<keyword evidence="2" id="KW-0547">Nucleotide-binding</keyword>
<dbReference type="Pfam" id="PF05186">
    <property type="entry name" value="Dpy-30"/>
    <property type="match status" value="1"/>
</dbReference>
<dbReference type="GeneID" id="111130301"/>
<proteinExistence type="predicted"/>
<dbReference type="InterPro" id="IPR036291">
    <property type="entry name" value="NAD(P)-bd_dom_sf"/>
</dbReference>
<dbReference type="GO" id="GO:0006139">
    <property type="term" value="P:nucleobase-containing compound metabolic process"/>
    <property type="evidence" value="ECO:0007669"/>
    <property type="project" value="InterPro"/>
</dbReference>
<gene>
    <name evidence="6" type="primary">LOC111130301</name>
</gene>
<dbReference type="Proteomes" id="UP000694844">
    <property type="component" value="Chromosome 4"/>
</dbReference>
<dbReference type="InterPro" id="IPR000850">
    <property type="entry name" value="Adenylat/UMP-CMP_kin"/>
</dbReference>
<feature type="coiled-coil region" evidence="4">
    <location>
        <begin position="391"/>
        <end position="437"/>
    </location>
</feature>
<keyword evidence="5" id="KW-1185">Reference proteome</keyword>
<evidence type="ECO:0000313" key="6">
    <source>
        <dbReference type="RefSeq" id="XP_022332900.1"/>
    </source>
</evidence>
<dbReference type="CDD" id="cd22967">
    <property type="entry name" value="DD_AK7"/>
    <property type="match status" value="1"/>
</dbReference>
<dbReference type="Gene3D" id="3.40.50.720">
    <property type="entry name" value="NAD(P)-binding Rossmann-like Domain"/>
    <property type="match status" value="1"/>
</dbReference>